<evidence type="ECO:0008006" key="3">
    <source>
        <dbReference type="Google" id="ProtNLM"/>
    </source>
</evidence>
<comment type="caution">
    <text evidence="1">The sequence shown here is derived from an EMBL/GenBank/DDBJ whole genome shotgun (WGS) entry which is preliminary data.</text>
</comment>
<gene>
    <name evidence="1" type="ORF">PGLA1383_LOCUS57687</name>
</gene>
<dbReference type="EMBL" id="CAJNNV010033337">
    <property type="protein sequence ID" value="CAE8643341.1"/>
    <property type="molecule type" value="Genomic_DNA"/>
</dbReference>
<proteinExistence type="predicted"/>
<name>A0A813I096_POLGL</name>
<dbReference type="Proteomes" id="UP000654075">
    <property type="component" value="Unassembled WGS sequence"/>
</dbReference>
<keyword evidence="2" id="KW-1185">Reference proteome</keyword>
<protein>
    <recommendedName>
        <fullName evidence="3">BTB domain-containing protein</fullName>
    </recommendedName>
</protein>
<organism evidence="1 2">
    <name type="scientific">Polarella glacialis</name>
    <name type="common">Dinoflagellate</name>
    <dbReference type="NCBI Taxonomy" id="89957"/>
    <lineage>
        <taxon>Eukaryota</taxon>
        <taxon>Sar</taxon>
        <taxon>Alveolata</taxon>
        <taxon>Dinophyceae</taxon>
        <taxon>Suessiales</taxon>
        <taxon>Suessiaceae</taxon>
        <taxon>Polarella</taxon>
    </lineage>
</organism>
<evidence type="ECO:0000313" key="1">
    <source>
        <dbReference type="EMBL" id="CAE8643341.1"/>
    </source>
</evidence>
<evidence type="ECO:0000313" key="2">
    <source>
        <dbReference type="Proteomes" id="UP000654075"/>
    </source>
</evidence>
<reference evidence="1" key="1">
    <citation type="submission" date="2021-02" db="EMBL/GenBank/DDBJ databases">
        <authorList>
            <person name="Dougan E. K."/>
            <person name="Rhodes N."/>
            <person name="Thang M."/>
            <person name="Chan C."/>
        </authorList>
    </citation>
    <scope>NUCLEOTIDE SEQUENCE</scope>
</reference>
<accession>A0A813I096</accession>
<dbReference type="AlphaFoldDB" id="A0A813I096"/>
<sequence length="447" mass="49219">MADADDAIRSCKRPRKDSLIQVAGEEIIVPLTVLRQSDYFVARLDRWTEKDPRMVMDISLPDGCSAADVRGVMLCVERSKWIFQNAAAAMRAARVAAMLMLDSRHLEDLAQEVLKLVTDADADEVRQLLMTEPLAWPCAFAATLQASLRLPEVDADSLRQLIVHAVCTPTEQPRVSKILRVLEGHVAEAVAAAAEHSVRYHMSDADGLSWLFGKVAIHVDTIRASSIFVSITTCQRQRGHWHTLATGYIKPCWCGASSSLFSPAAASTVQDAFLAQLLRCIRCNHAEAEKVFATCLRSYGLPPKDRREGRDYGPCDLGPELGACCDSHPNVLFLGDWPGERLVALTIEPLRSIAQKGLINALSDSSANGVLHPPSDLAAAFQPELLRLLSPSQQCTLIDRLGYDELGRWATCKCLEALYWPAQVRAAEALVPALHRSVRRVTVDDYD</sequence>